<organism evidence="1 2">
    <name type="scientific">Sulfurirhabdus autotrophica</name>
    <dbReference type="NCBI Taxonomy" id="1706046"/>
    <lineage>
        <taxon>Bacteria</taxon>
        <taxon>Pseudomonadati</taxon>
        <taxon>Pseudomonadota</taxon>
        <taxon>Betaproteobacteria</taxon>
        <taxon>Nitrosomonadales</taxon>
        <taxon>Sulfuricellaceae</taxon>
        <taxon>Sulfurirhabdus</taxon>
    </lineage>
</organism>
<protein>
    <submittedName>
        <fullName evidence="1">Uncharacterized protein</fullName>
    </submittedName>
</protein>
<reference evidence="1 2" key="1">
    <citation type="submission" date="2019-03" db="EMBL/GenBank/DDBJ databases">
        <title>Genomic Encyclopedia of Type Strains, Phase IV (KMG-IV): sequencing the most valuable type-strain genomes for metagenomic binning, comparative biology and taxonomic classification.</title>
        <authorList>
            <person name="Goeker M."/>
        </authorList>
    </citation>
    <scope>NUCLEOTIDE SEQUENCE [LARGE SCALE GENOMIC DNA]</scope>
    <source>
        <strain evidence="1 2">DSM 100309</strain>
    </source>
</reference>
<sequence>MDKPQFLVRIKEMWQKYEVARPSTLGEIKWEWAATVHFDPHEYHPNLRNICMSV</sequence>
<dbReference type="EMBL" id="SMCO01000013">
    <property type="protein sequence ID" value="TCV84162.1"/>
    <property type="molecule type" value="Genomic_DNA"/>
</dbReference>
<dbReference type="Proteomes" id="UP000295367">
    <property type="component" value="Unassembled WGS sequence"/>
</dbReference>
<evidence type="ECO:0000313" key="1">
    <source>
        <dbReference type="EMBL" id="TCV84162.1"/>
    </source>
</evidence>
<comment type="caution">
    <text evidence="1">The sequence shown here is derived from an EMBL/GenBank/DDBJ whole genome shotgun (WGS) entry which is preliminary data.</text>
</comment>
<evidence type="ECO:0000313" key="2">
    <source>
        <dbReference type="Proteomes" id="UP000295367"/>
    </source>
</evidence>
<dbReference type="AlphaFoldDB" id="A0A4R3XYJ6"/>
<name>A0A4R3XYJ6_9PROT</name>
<accession>A0A4R3XYJ6</accession>
<gene>
    <name evidence="1" type="ORF">EDC63_11399</name>
</gene>
<keyword evidence="2" id="KW-1185">Reference proteome</keyword>
<proteinExistence type="predicted"/>